<keyword evidence="6" id="KW-1133">Transmembrane helix</keyword>
<protein>
    <recommendedName>
        <fullName evidence="9">Meteorin-like protein</fullName>
    </recommendedName>
</protein>
<organism evidence="7 8">
    <name type="scientific">Dendroctonus ponderosae</name>
    <name type="common">Mountain pine beetle</name>
    <dbReference type="NCBI Taxonomy" id="77166"/>
    <lineage>
        <taxon>Eukaryota</taxon>
        <taxon>Metazoa</taxon>
        <taxon>Ecdysozoa</taxon>
        <taxon>Arthropoda</taxon>
        <taxon>Hexapoda</taxon>
        <taxon>Insecta</taxon>
        <taxon>Pterygota</taxon>
        <taxon>Neoptera</taxon>
        <taxon>Endopterygota</taxon>
        <taxon>Coleoptera</taxon>
        <taxon>Polyphaga</taxon>
        <taxon>Cucujiformia</taxon>
        <taxon>Curculionidae</taxon>
        <taxon>Scolytinae</taxon>
        <taxon>Dendroctonus</taxon>
    </lineage>
</organism>
<keyword evidence="6" id="KW-0812">Transmembrane</keyword>
<evidence type="ECO:0000256" key="1">
    <source>
        <dbReference type="ARBA" id="ARBA00004613"/>
    </source>
</evidence>
<dbReference type="PANTHER" id="PTHR28593:SF3">
    <property type="entry name" value="METEORIN-LIKE PROTEIN"/>
    <property type="match status" value="1"/>
</dbReference>
<dbReference type="GeneID" id="109541793"/>
<dbReference type="AlphaFoldDB" id="A0AAR5PZD7"/>
<dbReference type="RefSeq" id="XP_019766312.1">
    <property type="nucleotide sequence ID" value="XM_019910753.2"/>
</dbReference>
<accession>A0AAR5PZD7</accession>
<name>A0AAR5PZD7_DENPD</name>
<sequence>MRSNSSSICGTGPIYFVLYSFLIGLSFASIMGDECDWTGSGLTISSSDKGVTPVYLRCSAGKIKWMYPRGALRILLRLPNQDRNFRACVKIQTSAKPGRPVTRVYLEGPRSLIHLYGGDRESKPIRCFNSKNGQAALYIEATDERSFEKQLTEIEYDLQQLPKNFHGYDSSEECRPCSQEEMAHIFCTSDLVTRGIIHSVENNDQLEQSLVTVKITKLIRHTSAEEFLQDVDSNDVLPGPYTQKEVTVNVPQHCGINHGLGEFVFMARRKLGDLTLLCAPRLETWALQVSKLNDEGHSHCVLRS</sequence>
<evidence type="ECO:0000256" key="3">
    <source>
        <dbReference type="ARBA" id="ARBA00022525"/>
    </source>
</evidence>
<dbReference type="Proteomes" id="UP000019118">
    <property type="component" value="Unassembled WGS sequence"/>
</dbReference>
<reference evidence="8" key="1">
    <citation type="journal article" date="2013" name="Genome Biol.">
        <title>Draft genome of the mountain pine beetle, Dendroctonus ponderosae Hopkins, a major forest pest.</title>
        <authorList>
            <person name="Keeling C.I."/>
            <person name="Yuen M.M."/>
            <person name="Liao N.Y."/>
            <person name="Docking T.R."/>
            <person name="Chan S.K."/>
            <person name="Taylor G.A."/>
            <person name="Palmquist D.L."/>
            <person name="Jackman S.D."/>
            <person name="Nguyen A."/>
            <person name="Li M."/>
            <person name="Henderson H."/>
            <person name="Janes J.K."/>
            <person name="Zhao Y."/>
            <person name="Pandoh P."/>
            <person name="Moore R."/>
            <person name="Sperling F.A."/>
            <person name="Huber D.P."/>
            <person name="Birol I."/>
            <person name="Jones S.J."/>
            <person name="Bohlmann J."/>
        </authorList>
    </citation>
    <scope>NUCLEOTIDE SEQUENCE</scope>
</reference>
<evidence type="ECO:0008006" key="9">
    <source>
        <dbReference type="Google" id="ProtNLM"/>
    </source>
</evidence>
<keyword evidence="4" id="KW-0732">Signal</keyword>
<keyword evidence="5" id="KW-1015">Disulfide bond</keyword>
<evidence type="ECO:0000256" key="2">
    <source>
        <dbReference type="ARBA" id="ARBA00005669"/>
    </source>
</evidence>
<keyword evidence="8" id="KW-1185">Reference proteome</keyword>
<comment type="similarity">
    <text evidence="2">Belongs to the meteorin family.</text>
</comment>
<dbReference type="InterPro" id="IPR051998">
    <property type="entry name" value="Meteorin-like"/>
</dbReference>
<evidence type="ECO:0000256" key="6">
    <source>
        <dbReference type="SAM" id="Phobius"/>
    </source>
</evidence>
<feature type="transmembrane region" description="Helical" evidence="6">
    <location>
        <begin position="12"/>
        <end position="32"/>
    </location>
</feature>
<dbReference type="PANTHER" id="PTHR28593">
    <property type="entry name" value="METEORIN-LIKE PROTEIN"/>
    <property type="match status" value="1"/>
</dbReference>
<dbReference type="GO" id="GO:0005615">
    <property type="term" value="C:extracellular space"/>
    <property type="evidence" value="ECO:0007669"/>
    <property type="project" value="TreeGrafter"/>
</dbReference>
<evidence type="ECO:0000313" key="7">
    <source>
        <dbReference type="EnsemblMetazoa" id="XP_019766312.1"/>
    </source>
</evidence>
<evidence type="ECO:0000313" key="8">
    <source>
        <dbReference type="Proteomes" id="UP000019118"/>
    </source>
</evidence>
<dbReference type="GO" id="GO:0005179">
    <property type="term" value="F:hormone activity"/>
    <property type="evidence" value="ECO:0007669"/>
    <property type="project" value="TreeGrafter"/>
</dbReference>
<evidence type="ECO:0000256" key="5">
    <source>
        <dbReference type="ARBA" id="ARBA00023157"/>
    </source>
</evidence>
<proteinExistence type="inferred from homology"/>
<dbReference type="EnsemblMetazoa" id="XM_019910753.1">
    <property type="protein sequence ID" value="XP_019766312.1"/>
    <property type="gene ID" value="LOC109541793"/>
</dbReference>
<keyword evidence="6" id="KW-0472">Membrane</keyword>
<evidence type="ECO:0000256" key="4">
    <source>
        <dbReference type="ARBA" id="ARBA00022729"/>
    </source>
</evidence>
<keyword evidence="3" id="KW-0964">Secreted</keyword>
<dbReference type="KEGG" id="dpa:109541793"/>
<reference evidence="7" key="2">
    <citation type="submission" date="2024-08" db="UniProtKB">
        <authorList>
            <consortium name="EnsemblMetazoa"/>
        </authorList>
    </citation>
    <scope>IDENTIFICATION</scope>
</reference>
<comment type="subcellular location">
    <subcellularLocation>
        <location evidence="1">Secreted</location>
    </subcellularLocation>
</comment>